<evidence type="ECO:0000256" key="4">
    <source>
        <dbReference type="RuleBase" id="RU000363"/>
    </source>
</evidence>
<evidence type="ECO:0000256" key="2">
    <source>
        <dbReference type="ARBA" id="ARBA00023002"/>
    </source>
</evidence>
<proteinExistence type="inferred from homology"/>
<keyword evidence="7" id="KW-1185">Reference proteome</keyword>
<comment type="similarity">
    <text evidence="1 4">Belongs to the short-chain dehydrogenases/reductases (SDR) family.</text>
</comment>
<evidence type="ECO:0000256" key="1">
    <source>
        <dbReference type="ARBA" id="ARBA00006484"/>
    </source>
</evidence>
<dbReference type="Pfam" id="PF00106">
    <property type="entry name" value="adh_short"/>
    <property type="match status" value="1"/>
</dbReference>
<dbReference type="PRINTS" id="PR00080">
    <property type="entry name" value="SDRFAMILY"/>
</dbReference>
<dbReference type="InterPro" id="IPR002347">
    <property type="entry name" value="SDR_fam"/>
</dbReference>
<dbReference type="FunFam" id="3.40.50.720:FF:000084">
    <property type="entry name" value="Short-chain dehydrogenase reductase"/>
    <property type="match status" value="1"/>
</dbReference>
<evidence type="ECO:0000256" key="5">
    <source>
        <dbReference type="SAM" id="MobiDB-lite"/>
    </source>
</evidence>
<evidence type="ECO:0000256" key="3">
    <source>
        <dbReference type="ARBA" id="ARBA00023027"/>
    </source>
</evidence>
<reference evidence="6" key="2">
    <citation type="submission" date="2023-01" db="EMBL/GenBank/DDBJ databases">
        <authorList>
            <person name="Sun Q."/>
            <person name="Evtushenko L."/>
        </authorList>
    </citation>
    <scope>NUCLEOTIDE SEQUENCE</scope>
    <source>
        <strain evidence="6">VKM Ac-1069</strain>
    </source>
</reference>
<dbReference type="EMBL" id="BSFQ01000038">
    <property type="protein sequence ID" value="GLL14909.1"/>
    <property type="molecule type" value="Genomic_DNA"/>
</dbReference>
<dbReference type="Proteomes" id="UP001143463">
    <property type="component" value="Unassembled WGS sequence"/>
</dbReference>
<evidence type="ECO:0000313" key="6">
    <source>
        <dbReference type="EMBL" id="GLL14909.1"/>
    </source>
</evidence>
<dbReference type="InterPro" id="IPR023985">
    <property type="entry name" value="SDR_subfam_1"/>
</dbReference>
<sequence>MRPVVYQPVDSRRRRSREEQHVGKLEGKVALVTGAARGQGRSHALRLAEEGADIIAVDICAQVETVAYPMSSRADLDETVAEVEKLDRRIVAHVADVRDEKALNAAVADGVAALGGVDIVLANAGIASIGTAEDGNEAAVFRTLIDINLTGVWNTVHAAAPTMIEQGRGGAIVLTSSTQGLTGRGGDGSGAMDGYCAAKHGVVGLMRTFSHWLAPHNIRVNSVHPTGVNTPMIVNPVVEKFLEESADVGDALANLMDVPVIEARDVSNAIAWLVSDEGRYVTGTTLPVDAGFVVR</sequence>
<dbReference type="GO" id="GO:0016491">
    <property type="term" value="F:oxidoreductase activity"/>
    <property type="evidence" value="ECO:0007669"/>
    <property type="project" value="UniProtKB-KW"/>
</dbReference>
<dbReference type="NCBIfam" id="NF009467">
    <property type="entry name" value="PRK12826.1-3"/>
    <property type="match status" value="1"/>
</dbReference>
<dbReference type="NCBIfam" id="TIGR03971">
    <property type="entry name" value="SDR_subfam_1"/>
    <property type="match status" value="1"/>
</dbReference>
<dbReference type="SUPFAM" id="SSF51735">
    <property type="entry name" value="NAD(P)-binding Rossmann-fold domains"/>
    <property type="match status" value="1"/>
</dbReference>
<keyword evidence="3" id="KW-0520">NAD</keyword>
<dbReference type="Gene3D" id="3.40.50.720">
    <property type="entry name" value="NAD(P)-binding Rossmann-like Domain"/>
    <property type="match status" value="1"/>
</dbReference>
<protein>
    <submittedName>
        <fullName evidence="6">Short-chain dehydrogenase/reductase</fullName>
    </submittedName>
</protein>
<evidence type="ECO:0000313" key="7">
    <source>
        <dbReference type="Proteomes" id="UP001143463"/>
    </source>
</evidence>
<gene>
    <name evidence="6" type="ORF">GCM10017577_60580</name>
</gene>
<organism evidence="6 7">
    <name type="scientific">Pseudonocardia halophobica</name>
    <dbReference type="NCBI Taxonomy" id="29401"/>
    <lineage>
        <taxon>Bacteria</taxon>
        <taxon>Bacillati</taxon>
        <taxon>Actinomycetota</taxon>
        <taxon>Actinomycetes</taxon>
        <taxon>Pseudonocardiales</taxon>
        <taxon>Pseudonocardiaceae</taxon>
        <taxon>Pseudonocardia</taxon>
    </lineage>
</organism>
<accession>A0A9W6NZC9</accession>
<dbReference type="CDD" id="cd05233">
    <property type="entry name" value="SDR_c"/>
    <property type="match status" value="1"/>
</dbReference>
<dbReference type="PANTHER" id="PTHR43180">
    <property type="entry name" value="3-OXOACYL-(ACYL-CARRIER-PROTEIN) REDUCTASE (AFU_ORTHOLOGUE AFUA_6G11210)"/>
    <property type="match status" value="1"/>
</dbReference>
<feature type="region of interest" description="Disordered" evidence="5">
    <location>
        <begin position="1"/>
        <end position="20"/>
    </location>
</feature>
<dbReference type="PRINTS" id="PR00081">
    <property type="entry name" value="GDHRDH"/>
</dbReference>
<dbReference type="AlphaFoldDB" id="A0A9W6NZC9"/>
<keyword evidence="2" id="KW-0560">Oxidoreductase</keyword>
<reference evidence="6" key="1">
    <citation type="journal article" date="2014" name="Int. J. Syst. Evol. Microbiol.">
        <title>Complete genome sequence of Corynebacterium casei LMG S-19264T (=DSM 44701T), isolated from a smear-ripened cheese.</title>
        <authorList>
            <consortium name="US DOE Joint Genome Institute (JGI-PGF)"/>
            <person name="Walter F."/>
            <person name="Albersmeier A."/>
            <person name="Kalinowski J."/>
            <person name="Ruckert C."/>
        </authorList>
    </citation>
    <scope>NUCLEOTIDE SEQUENCE</scope>
    <source>
        <strain evidence="6">VKM Ac-1069</strain>
    </source>
</reference>
<dbReference type="PANTHER" id="PTHR43180:SF66">
    <property type="entry name" value="SHORT-CHAIN DEHYDROGENASE_REDUCTASE FAMILY PROTEIN"/>
    <property type="match status" value="1"/>
</dbReference>
<comment type="caution">
    <text evidence="6">The sequence shown here is derived from an EMBL/GenBank/DDBJ whole genome shotgun (WGS) entry which is preliminary data.</text>
</comment>
<dbReference type="InterPro" id="IPR036291">
    <property type="entry name" value="NAD(P)-bd_dom_sf"/>
</dbReference>
<name>A0A9W6NZC9_9PSEU</name>